<reference evidence="2 3" key="1">
    <citation type="submission" date="2015-09" db="EMBL/GenBank/DDBJ databases">
        <authorList>
            <person name="Xu Y."/>
            <person name="Nagy A."/>
            <person name="Liu N.T."/>
            <person name="Nou X."/>
        </authorList>
    </citation>
    <scope>NUCLEOTIDE SEQUENCE [LARGE SCALE GENOMIC DNA]</scope>
    <source>
        <strain evidence="2 3">FC1138</strain>
    </source>
</reference>
<dbReference type="GO" id="GO:0051213">
    <property type="term" value="F:dioxygenase activity"/>
    <property type="evidence" value="ECO:0007669"/>
    <property type="project" value="UniProtKB-KW"/>
</dbReference>
<dbReference type="GeneID" id="61528392"/>
<keyword evidence="2" id="KW-0223">Dioxygenase</keyword>
<proteinExistence type="predicted"/>
<gene>
    <name evidence="2" type="ORF">ACS15_4326</name>
</gene>
<dbReference type="InterPro" id="IPR036622">
    <property type="entry name" value="LigA_sf"/>
</dbReference>
<accession>A0AAC9FU94</accession>
<dbReference type="Gene3D" id="1.10.700.10">
    <property type="entry name" value="Dioxygenase LigAB, LigA subunit"/>
    <property type="match status" value="1"/>
</dbReference>
<dbReference type="RefSeq" id="WP_021197640.1">
    <property type="nucleotide sequence ID" value="NZ_CP012606.1"/>
</dbReference>
<dbReference type="Proteomes" id="UP000077927">
    <property type="component" value="Chromosome 2"/>
</dbReference>
<evidence type="ECO:0000313" key="2">
    <source>
        <dbReference type="EMBL" id="ANH75650.1"/>
    </source>
</evidence>
<keyword evidence="2" id="KW-0560">Oxidoreductase</keyword>
<evidence type="ECO:0000313" key="3">
    <source>
        <dbReference type="Proteomes" id="UP000077927"/>
    </source>
</evidence>
<dbReference type="SUPFAM" id="SSF48076">
    <property type="entry name" value="LigA subunit of an aromatic-ring-opening dioxygenase LigAB"/>
    <property type="match status" value="1"/>
</dbReference>
<dbReference type="EMBL" id="CP012606">
    <property type="protein sequence ID" value="ANH75650.1"/>
    <property type="molecule type" value="Genomic_DNA"/>
</dbReference>
<organism evidence="2 3">
    <name type="scientific">Ralstonia insidiosa</name>
    <dbReference type="NCBI Taxonomy" id="190721"/>
    <lineage>
        <taxon>Bacteria</taxon>
        <taxon>Pseudomonadati</taxon>
        <taxon>Pseudomonadota</taxon>
        <taxon>Betaproteobacteria</taxon>
        <taxon>Burkholderiales</taxon>
        <taxon>Burkholderiaceae</taxon>
        <taxon>Ralstonia</taxon>
    </lineage>
</organism>
<dbReference type="Pfam" id="PF07746">
    <property type="entry name" value="LigA"/>
    <property type="match status" value="1"/>
</dbReference>
<dbReference type="KEGG" id="rin:ACS15_4326"/>
<dbReference type="InterPro" id="IPR011986">
    <property type="entry name" value="Xdiol_dOase_LigA"/>
</dbReference>
<dbReference type="AlphaFoldDB" id="A0AAC9FU94"/>
<feature type="domain" description="Extradiol ring-cleavage dioxygenase LigAB LigA subunit" evidence="1">
    <location>
        <begin position="1"/>
        <end position="80"/>
    </location>
</feature>
<protein>
    <submittedName>
        <fullName evidence="2">Aromatic-ring-opening dioxygenase LigAB, LigA subunit</fullName>
    </submittedName>
</protein>
<name>A0AAC9FU94_9RALS</name>
<sequence length="85" mass="9739">MIHAPYREGYLADPDAAISATGLSDEEQSLVRSEDWIGMVRYGANFSVMEKFARVVRKTNLQVYAMMRGESFEDFMKTRRVPSAR</sequence>
<evidence type="ECO:0000259" key="1">
    <source>
        <dbReference type="Pfam" id="PF07746"/>
    </source>
</evidence>